<feature type="domain" description="Peptidase S8/S53" evidence="1">
    <location>
        <begin position="117"/>
        <end position="333"/>
    </location>
</feature>
<evidence type="ECO:0000259" key="1">
    <source>
        <dbReference type="Pfam" id="PF00082"/>
    </source>
</evidence>
<dbReference type="InterPro" id="IPR036852">
    <property type="entry name" value="Peptidase_S8/S53_dom_sf"/>
</dbReference>
<dbReference type="EMBL" id="MT142455">
    <property type="protein sequence ID" value="QJA81323.1"/>
    <property type="molecule type" value="Genomic_DNA"/>
</dbReference>
<dbReference type="Pfam" id="PF00082">
    <property type="entry name" value="Peptidase_S8"/>
    <property type="match status" value="1"/>
</dbReference>
<dbReference type="GO" id="GO:0004252">
    <property type="term" value="F:serine-type endopeptidase activity"/>
    <property type="evidence" value="ECO:0007669"/>
    <property type="project" value="InterPro"/>
</dbReference>
<gene>
    <name evidence="2" type="ORF">MM415A00555_0014</name>
</gene>
<dbReference type="GO" id="GO:0006508">
    <property type="term" value="P:proteolysis"/>
    <property type="evidence" value="ECO:0007669"/>
    <property type="project" value="InterPro"/>
</dbReference>
<reference evidence="2" key="1">
    <citation type="submission" date="2020-03" db="EMBL/GenBank/DDBJ databases">
        <title>The deep terrestrial virosphere.</title>
        <authorList>
            <person name="Holmfeldt K."/>
            <person name="Nilsson E."/>
            <person name="Simone D."/>
            <person name="Lopez-Fernandez M."/>
            <person name="Wu X."/>
            <person name="de Brujin I."/>
            <person name="Lundin D."/>
            <person name="Andersson A."/>
            <person name="Bertilsson S."/>
            <person name="Dopson M."/>
        </authorList>
    </citation>
    <scope>NUCLEOTIDE SEQUENCE</scope>
    <source>
        <strain evidence="2">MM415A00555</strain>
    </source>
</reference>
<evidence type="ECO:0000313" key="2">
    <source>
        <dbReference type="EMBL" id="QJA81323.1"/>
    </source>
</evidence>
<dbReference type="AlphaFoldDB" id="A0A6M3KH88"/>
<dbReference type="CDD" id="cd00306">
    <property type="entry name" value="Peptidases_S8_S53"/>
    <property type="match status" value="1"/>
</dbReference>
<protein>
    <submittedName>
        <fullName evidence="2">Putative peptidase</fullName>
    </submittedName>
</protein>
<name>A0A6M3KH88_9ZZZZ</name>
<accession>A0A6M3KH88</accession>
<proteinExistence type="predicted"/>
<organism evidence="2">
    <name type="scientific">viral metagenome</name>
    <dbReference type="NCBI Taxonomy" id="1070528"/>
    <lineage>
        <taxon>unclassified sequences</taxon>
        <taxon>metagenomes</taxon>
        <taxon>organismal metagenomes</taxon>
    </lineage>
</organism>
<dbReference type="InterPro" id="IPR000209">
    <property type="entry name" value="Peptidase_S8/S53_dom"/>
</dbReference>
<sequence>MTLIPKGFEYYYDSRWWEGTSREYPETERPTWGWYIFGNGAAAETFGAGAGKKILFFANGGLAYTFPDLIGRVDFDLSKDLTGWSLEWVFGTEQRYWQHDAWNPPGLHASDPDWAPSNMAGIMVGNTDDEAGTKGIAYEASIILVRGGGFQYCLAWEYALSIIDSFDLVVLDYPNTIYDYVLAYELVARPFYQSGWPDPYPLQVSSDAEAIAQIVAAGKPVICPVYQGPDASNHLGLVPGVIGVGGTGYYFTKTFPDGRHIWSGYGDRVSLVAPGAGIQSLANPAEGSWPTGLTSAATAFVAAQFLILQERYPDTSVENLYEIAKATAINGTTYYNDFKPGDPQTIRDDWHGYGFMSLEGPVEWDSEPEIRAKDITWNATLESSLEVPFYSGLNWSMSITIGQIVPTKILQNILFQMQASSSADFSVIWRSILKILNNLSVDGTLSLKNSLNLNLSSDMQLLNDLLLKLESCFNIKLTIEDLIRIHSDIRLRNTLLKESSVFFGDYHFDEGYGI</sequence>
<dbReference type="Gene3D" id="3.40.50.200">
    <property type="entry name" value="Peptidase S8/S53 domain"/>
    <property type="match status" value="1"/>
</dbReference>
<dbReference type="SUPFAM" id="SSF52743">
    <property type="entry name" value="Subtilisin-like"/>
    <property type="match status" value="1"/>
</dbReference>